<dbReference type="Gene3D" id="3.40.50.720">
    <property type="entry name" value="NAD(P)-binding Rossmann-like Domain"/>
    <property type="match status" value="1"/>
</dbReference>
<dbReference type="SMART" id="SM00822">
    <property type="entry name" value="PKS_KR"/>
    <property type="match status" value="1"/>
</dbReference>
<evidence type="ECO:0000256" key="3">
    <source>
        <dbReference type="RuleBase" id="RU000363"/>
    </source>
</evidence>
<feature type="domain" description="Ketoreductase" evidence="4">
    <location>
        <begin position="6"/>
        <end position="183"/>
    </location>
</feature>
<evidence type="ECO:0000256" key="1">
    <source>
        <dbReference type="ARBA" id="ARBA00006484"/>
    </source>
</evidence>
<comment type="similarity">
    <text evidence="1 3">Belongs to the short-chain dehydrogenases/reductases (SDR) family.</text>
</comment>
<sequence>MHLTDNTILLTGGGSGIGRALAVALQARGNTVIITGRRPEALAEVCAEHPGLVALPLDVTDPASIAALATRVTAEYPALNVLINNAGIMVAENLLTQPGTAVAEQTVATNLLGPIRLTHALLPHLLRQARPVVMNTSSGLASVPLALTPTYSATKAALHAYTEALRWQLRHTPAQVIELTPPYVATELMPGGSADPHAMPLTDFIAEVMQILEAQPDVQEVLVERVKPLRHAQANGRYDAVFQGLNAQMGDPA</sequence>
<keyword evidence="2" id="KW-0560">Oxidoreductase</keyword>
<name>A0ABV9IE06_9DEIO</name>
<dbReference type="PANTHER" id="PTHR44196:SF1">
    <property type="entry name" value="DEHYDROGENASE_REDUCTASE SDR FAMILY MEMBER 7B"/>
    <property type="match status" value="1"/>
</dbReference>
<dbReference type="PANTHER" id="PTHR44196">
    <property type="entry name" value="DEHYDROGENASE/REDUCTASE SDR FAMILY MEMBER 7B"/>
    <property type="match status" value="1"/>
</dbReference>
<proteinExistence type="inferred from homology"/>
<dbReference type="EMBL" id="JBHSEI010000014">
    <property type="protein sequence ID" value="MFC4640118.1"/>
    <property type="molecule type" value="Genomic_DNA"/>
</dbReference>
<evidence type="ECO:0000313" key="5">
    <source>
        <dbReference type="EMBL" id="MFC4640118.1"/>
    </source>
</evidence>
<evidence type="ECO:0000256" key="2">
    <source>
        <dbReference type="ARBA" id="ARBA00023002"/>
    </source>
</evidence>
<evidence type="ECO:0000313" key="6">
    <source>
        <dbReference type="Proteomes" id="UP001595952"/>
    </source>
</evidence>
<reference evidence="6" key="1">
    <citation type="journal article" date="2019" name="Int. J. Syst. Evol. Microbiol.">
        <title>The Global Catalogue of Microorganisms (GCM) 10K type strain sequencing project: providing services to taxonomists for standard genome sequencing and annotation.</title>
        <authorList>
            <consortium name="The Broad Institute Genomics Platform"/>
            <consortium name="The Broad Institute Genome Sequencing Center for Infectious Disease"/>
            <person name="Wu L."/>
            <person name="Ma J."/>
        </authorList>
    </citation>
    <scope>NUCLEOTIDE SEQUENCE [LARGE SCALE GENOMIC DNA]</scope>
    <source>
        <strain evidence="6">CCUG 55995</strain>
    </source>
</reference>
<accession>A0ABV9IE06</accession>
<protein>
    <submittedName>
        <fullName evidence="5">SDR family oxidoreductase</fullName>
    </submittedName>
</protein>
<comment type="caution">
    <text evidence="5">The sequence shown here is derived from an EMBL/GenBank/DDBJ whole genome shotgun (WGS) entry which is preliminary data.</text>
</comment>
<dbReference type="PRINTS" id="PR00080">
    <property type="entry name" value="SDRFAMILY"/>
</dbReference>
<dbReference type="InterPro" id="IPR002347">
    <property type="entry name" value="SDR_fam"/>
</dbReference>
<dbReference type="RefSeq" id="WP_380063103.1">
    <property type="nucleotide sequence ID" value="NZ_JBHSEI010000014.1"/>
</dbReference>
<dbReference type="Proteomes" id="UP001595952">
    <property type="component" value="Unassembled WGS sequence"/>
</dbReference>
<keyword evidence="6" id="KW-1185">Reference proteome</keyword>
<dbReference type="Pfam" id="PF00106">
    <property type="entry name" value="adh_short"/>
    <property type="match status" value="1"/>
</dbReference>
<dbReference type="InterPro" id="IPR020904">
    <property type="entry name" value="Sc_DH/Rdtase_CS"/>
</dbReference>
<organism evidence="5 6">
    <name type="scientific">Deinococcus hohokamensis</name>
    <dbReference type="NCBI Taxonomy" id="309883"/>
    <lineage>
        <taxon>Bacteria</taxon>
        <taxon>Thermotogati</taxon>
        <taxon>Deinococcota</taxon>
        <taxon>Deinococci</taxon>
        <taxon>Deinococcales</taxon>
        <taxon>Deinococcaceae</taxon>
        <taxon>Deinococcus</taxon>
    </lineage>
</organism>
<dbReference type="InterPro" id="IPR036291">
    <property type="entry name" value="NAD(P)-bd_dom_sf"/>
</dbReference>
<gene>
    <name evidence="5" type="ORF">ACFO0D_17450</name>
</gene>
<dbReference type="SUPFAM" id="SSF51735">
    <property type="entry name" value="NAD(P)-binding Rossmann-fold domains"/>
    <property type="match status" value="1"/>
</dbReference>
<dbReference type="InterPro" id="IPR057326">
    <property type="entry name" value="KR_dom"/>
</dbReference>
<dbReference type="PRINTS" id="PR00081">
    <property type="entry name" value="GDHRDH"/>
</dbReference>
<dbReference type="PROSITE" id="PS00061">
    <property type="entry name" value="ADH_SHORT"/>
    <property type="match status" value="1"/>
</dbReference>
<evidence type="ECO:0000259" key="4">
    <source>
        <dbReference type="SMART" id="SM00822"/>
    </source>
</evidence>